<dbReference type="GeneID" id="59234941"/>
<feature type="transmembrane region" description="Helical" evidence="1">
    <location>
        <begin position="9"/>
        <end position="31"/>
    </location>
</feature>
<dbReference type="PANTHER" id="PTHR38402">
    <property type="entry name" value="MITOCHONDRIAL OUTER MEMBRANE PROTEIN OM14"/>
    <property type="match status" value="1"/>
</dbReference>
<dbReference type="PANTHER" id="PTHR38402:SF1">
    <property type="entry name" value="MITOCHONDRIAL OUTER MEMBRANE PROTEIN OM14"/>
    <property type="match status" value="1"/>
</dbReference>
<dbReference type="Proteomes" id="UP000509704">
    <property type="component" value="Chromosome 2"/>
</dbReference>
<keyword evidence="1" id="KW-0472">Membrane</keyword>
<keyword evidence="1" id="KW-0812">Transmembrane</keyword>
<evidence type="ECO:0000313" key="3">
    <source>
        <dbReference type="EMBL" id="QLG71280.1"/>
    </source>
</evidence>
<evidence type="ECO:0000313" key="4">
    <source>
        <dbReference type="Proteomes" id="UP000509704"/>
    </source>
</evidence>
<keyword evidence="4" id="KW-1185">Reference proteome</keyword>
<dbReference type="KEGG" id="zmk:HG535_0B03190"/>
<dbReference type="GO" id="GO:0006626">
    <property type="term" value="P:protein targeting to mitochondrion"/>
    <property type="evidence" value="ECO:0007669"/>
    <property type="project" value="TreeGrafter"/>
</dbReference>
<evidence type="ECO:0000259" key="2">
    <source>
        <dbReference type="Pfam" id="PF17304"/>
    </source>
</evidence>
<name>A0A7H9AXZ2_ZYGMR</name>
<keyword evidence="1" id="KW-1133">Transmembrane helix</keyword>
<dbReference type="Pfam" id="PF17304">
    <property type="entry name" value="OM14_C"/>
    <property type="match status" value="1"/>
</dbReference>
<dbReference type="GO" id="GO:1990593">
    <property type="term" value="F:nascent polypeptide-associated complex binding"/>
    <property type="evidence" value="ECO:0007669"/>
    <property type="project" value="InterPro"/>
</dbReference>
<evidence type="ECO:0000256" key="1">
    <source>
        <dbReference type="SAM" id="Phobius"/>
    </source>
</evidence>
<dbReference type="AlphaFoldDB" id="A0A7H9AXZ2"/>
<proteinExistence type="predicted"/>
<reference evidence="3 4" key="1">
    <citation type="submission" date="2020-07" db="EMBL/GenBank/DDBJ databases">
        <title>The yeast mating-type switching endonuclease HO is a domesticated member of an unorthodox homing genetic element family.</title>
        <authorList>
            <person name="Coughlan A.Y."/>
            <person name="Lombardi L."/>
            <person name="Braun-Galleani S."/>
            <person name="Martos A.R."/>
            <person name="Galeote V."/>
            <person name="Bigey F."/>
            <person name="Dequin S."/>
            <person name="Byrne K.P."/>
            <person name="Wolfe K.H."/>
        </authorList>
    </citation>
    <scope>NUCLEOTIDE SEQUENCE [LARGE SCALE GENOMIC DNA]</scope>
    <source>
        <strain evidence="3 4">NRRL Y-6702</strain>
    </source>
</reference>
<dbReference type="InterPro" id="IPR039453">
    <property type="entry name" value="OM14_C"/>
</dbReference>
<gene>
    <name evidence="3" type="ORF">HG535_0B03190</name>
</gene>
<dbReference type="InterPro" id="IPR039454">
    <property type="entry name" value="OM14"/>
</dbReference>
<sequence>MSEQLQNPVILVNVLLGSSFVTALLTGYAKYDARYLRDKSDAVILTTVGSITAILALDTVLSVKYYPKFDKKK</sequence>
<feature type="domain" description="Mitochondrial outer membrane protein OM14 C-terminal" evidence="2">
    <location>
        <begin position="4"/>
        <end position="72"/>
    </location>
</feature>
<accession>A0A7H9AXZ2</accession>
<organism evidence="3 4">
    <name type="scientific">Zygotorulaspora mrakii</name>
    <name type="common">Zygosaccharomyces mrakii</name>
    <dbReference type="NCBI Taxonomy" id="42260"/>
    <lineage>
        <taxon>Eukaryota</taxon>
        <taxon>Fungi</taxon>
        <taxon>Dikarya</taxon>
        <taxon>Ascomycota</taxon>
        <taxon>Saccharomycotina</taxon>
        <taxon>Saccharomycetes</taxon>
        <taxon>Saccharomycetales</taxon>
        <taxon>Saccharomycetaceae</taxon>
        <taxon>Zygotorulaspora</taxon>
    </lineage>
</organism>
<protein>
    <recommendedName>
        <fullName evidence="2">Mitochondrial outer membrane protein OM14 C-terminal domain-containing protein</fullName>
    </recommendedName>
</protein>
<dbReference type="EMBL" id="CP058605">
    <property type="protein sequence ID" value="QLG71280.1"/>
    <property type="molecule type" value="Genomic_DNA"/>
</dbReference>
<dbReference type="GO" id="GO:0005741">
    <property type="term" value="C:mitochondrial outer membrane"/>
    <property type="evidence" value="ECO:0007669"/>
    <property type="project" value="InterPro"/>
</dbReference>
<feature type="transmembrane region" description="Helical" evidence="1">
    <location>
        <begin position="43"/>
        <end position="63"/>
    </location>
</feature>
<dbReference type="RefSeq" id="XP_037143008.1">
    <property type="nucleotide sequence ID" value="XM_037287113.1"/>
</dbReference>
<dbReference type="OrthoDB" id="4034431at2759"/>